<dbReference type="EMBL" id="JQED01000005">
    <property type="protein sequence ID" value="KGJ94406.1"/>
    <property type="molecule type" value="Genomic_DNA"/>
</dbReference>
<evidence type="ECO:0000313" key="3">
    <source>
        <dbReference type="Proteomes" id="UP000029843"/>
    </source>
</evidence>
<feature type="signal peptide" evidence="1">
    <location>
        <begin position="1"/>
        <end position="31"/>
    </location>
</feature>
<accession>A0A099KV12</accession>
<proteinExistence type="predicted"/>
<evidence type="ECO:0000313" key="2">
    <source>
        <dbReference type="EMBL" id="KGJ94406.1"/>
    </source>
</evidence>
<dbReference type="Proteomes" id="UP000029843">
    <property type="component" value="Unassembled WGS sequence"/>
</dbReference>
<reference evidence="2 3" key="1">
    <citation type="submission" date="2014-08" db="EMBL/GenBank/DDBJ databases">
        <title>Genomic and Phenotypic Diversity of Colwellia psychrerythraea strains from Disparate Marine Basins.</title>
        <authorList>
            <person name="Techtmann S.M."/>
            <person name="Stelling S.C."/>
            <person name="Utturkar S.M."/>
            <person name="Alshibli N."/>
            <person name="Harris A."/>
            <person name="Brown S.D."/>
            <person name="Hazen T.C."/>
        </authorList>
    </citation>
    <scope>NUCLEOTIDE SEQUENCE [LARGE SCALE GENOMIC DNA]</scope>
    <source>
        <strain evidence="2 3">ND2E</strain>
    </source>
</reference>
<dbReference type="OrthoDB" id="6291525at2"/>
<dbReference type="RefSeq" id="WP_052056222.1">
    <property type="nucleotide sequence ID" value="NZ_JQED01000005.1"/>
</dbReference>
<organism evidence="2 3">
    <name type="scientific">Colwellia psychrerythraea</name>
    <name type="common">Vibrio psychroerythus</name>
    <dbReference type="NCBI Taxonomy" id="28229"/>
    <lineage>
        <taxon>Bacteria</taxon>
        <taxon>Pseudomonadati</taxon>
        <taxon>Pseudomonadota</taxon>
        <taxon>Gammaproteobacteria</taxon>
        <taxon>Alteromonadales</taxon>
        <taxon>Colwelliaceae</taxon>
        <taxon>Colwellia</taxon>
    </lineage>
</organism>
<sequence length="177" mass="20028" precursor="true">MKKKMIIIINKAFRVISMLMLFATFSMTTNAHSLKETTARISLRDGQVEVRLWLDLNRWLSHLKDSQAWLLGDNQQVMPLGLTPKETEQYVENILHNQIALTLNNQSISLQLSTVLAAKNSTESHDYTEFVLTGRHKQSSVEQLNIAFPKSLGAVHASFVKPKYQLVSAGRSVQVSY</sequence>
<keyword evidence="1" id="KW-0732">Signal</keyword>
<feature type="chain" id="PRO_5001949183" evidence="1">
    <location>
        <begin position="32"/>
        <end position="177"/>
    </location>
</feature>
<dbReference type="PATRIC" id="fig|28229.4.peg.599"/>
<dbReference type="AlphaFoldDB" id="A0A099KV12"/>
<name>A0A099KV12_COLPS</name>
<comment type="caution">
    <text evidence="2">The sequence shown here is derived from an EMBL/GenBank/DDBJ whole genome shotgun (WGS) entry which is preliminary data.</text>
</comment>
<gene>
    <name evidence="2" type="ORF">ND2E_1595</name>
</gene>
<evidence type="ECO:0000256" key="1">
    <source>
        <dbReference type="SAM" id="SignalP"/>
    </source>
</evidence>
<protein>
    <submittedName>
        <fullName evidence="2">Uncharacterized protein</fullName>
    </submittedName>
</protein>